<organism evidence="2 5">
    <name type="scientific">Metapseudomonas otitidis</name>
    <dbReference type="NCBI Taxonomy" id="319939"/>
    <lineage>
        <taxon>Bacteria</taxon>
        <taxon>Pseudomonadati</taxon>
        <taxon>Pseudomonadota</taxon>
        <taxon>Gammaproteobacteria</taxon>
        <taxon>Pseudomonadales</taxon>
        <taxon>Pseudomonadaceae</taxon>
        <taxon>Metapseudomonas</taxon>
    </lineage>
</organism>
<dbReference type="KEGG" id="poj:PtoMrB4_19080"/>
<dbReference type="RefSeq" id="WP_044401729.1">
    <property type="nucleotide sequence ID" value="NZ_AP022213.1"/>
</dbReference>
<gene>
    <name evidence="1" type="primary">tse1</name>
    <name evidence="3" type="ORF">GO594_02665</name>
    <name evidence="2" type="ORF">PtoMrB4_19080</name>
    <name evidence="1" type="ORF">WP8S17C03_36700</name>
</gene>
<reference evidence="1 6" key="1">
    <citation type="submission" date="2019-12" db="EMBL/GenBank/DDBJ databases">
        <title>complete genome sequences of Pseudomonas otitidis str. WP8-S17-CRE-03 isolated from wastewater treatment plant effluent.</title>
        <authorList>
            <person name="Sekizuka T."/>
            <person name="Itokawa K."/>
            <person name="Yatsu K."/>
            <person name="Inamine Y."/>
            <person name="Kuroda M."/>
        </authorList>
    </citation>
    <scope>NUCLEOTIDE SEQUENCE [LARGE SCALE GENOMIC DNA]</scope>
    <source>
        <strain evidence="1 6">WP8-S17-CRE-03</strain>
    </source>
</reference>
<reference evidence="2 5" key="3">
    <citation type="journal article" date="2020" name="Microbiol. Resour. Announc.">
        <title>Complete genome sequence of Pseudomonas otitidis strain MrB4, isolated from Lake Biwa in Japan.</title>
        <authorList>
            <person name="Miyazaki K."/>
            <person name="Hase E."/>
            <person name="Maruya T."/>
        </authorList>
    </citation>
    <scope>NUCLEOTIDE SEQUENCE [LARGE SCALE GENOMIC DNA]</scope>
    <source>
        <strain evidence="2 5">MrB4</strain>
    </source>
</reference>
<dbReference type="EMBL" id="AP022213">
    <property type="protein sequence ID" value="BBT17621.1"/>
    <property type="molecule type" value="Genomic_DNA"/>
</dbReference>
<evidence type="ECO:0000313" key="5">
    <source>
        <dbReference type="Proteomes" id="UP000501237"/>
    </source>
</evidence>
<accession>A0A679GAV3</accession>
<dbReference type="AlphaFoldDB" id="A0A679GAV3"/>
<protein>
    <submittedName>
        <fullName evidence="1">Type VI secretion system effector Tse1, peptidoglycanhydrolase</fullName>
    </submittedName>
</protein>
<evidence type="ECO:0000313" key="6">
    <source>
        <dbReference type="Proteomes" id="UP000515591"/>
    </source>
</evidence>
<dbReference type="EMBL" id="AP022642">
    <property type="protein sequence ID" value="BCA27931.1"/>
    <property type="molecule type" value="Genomic_DNA"/>
</dbReference>
<dbReference type="GeneID" id="57397122"/>
<evidence type="ECO:0000313" key="1">
    <source>
        <dbReference type="EMBL" id="BBT17621.1"/>
    </source>
</evidence>
<dbReference type="Proteomes" id="UP000461288">
    <property type="component" value="Unassembled WGS sequence"/>
</dbReference>
<evidence type="ECO:0000313" key="4">
    <source>
        <dbReference type="Proteomes" id="UP000461288"/>
    </source>
</evidence>
<sequence>MSLDTCIVNACTAAWDESFIAGTKNKNNCSGFLQSVAAALNVPIPAGNADAIMSGLPQASGWKELKSGAEAAQKASQGWFVIAGLKGSDHNPARNNGHVAVVIGGTLYRGTYPRCWCGSIAGPVGQSQGVRSVGEVWNRTDRDLVKYFVYETVSCAK</sequence>
<reference evidence="3 4" key="2">
    <citation type="submission" date="2019-12" db="EMBL/GenBank/DDBJ databases">
        <title>Draft genome sequence of Pseudomonas otitidis recovered from a chicken carcass.</title>
        <authorList>
            <person name="Vieira T.R."/>
            <person name="Oliviera E.F.C."/>
            <person name="Silva N.M.V."/>
            <person name="Sambrano G.E."/>
            <person name="Cibulski S.P."/>
            <person name="Cardoso M.R.I."/>
        </authorList>
    </citation>
    <scope>NUCLEOTIDE SEQUENCE [LARGE SCALE GENOMIC DNA]</scope>
    <source>
        <strain evidence="3 4">25_K</strain>
    </source>
</reference>
<keyword evidence="1" id="KW-0378">Hydrolase</keyword>
<dbReference type="GO" id="GO:0016787">
    <property type="term" value="F:hydrolase activity"/>
    <property type="evidence" value="ECO:0007669"/>
    <property type="project" value="UniProtKB-KW"/>
</dbReference>
<name>A0A679GAV3_9GAMM</name>
<dbReference type="Gene3D" id="3.90.1720.10">
    <property type="entry name" value="endopeptidase domain like (from Nostoc punctiforme)"/>
    <property type="match status" value="1"/>
</dbReference>
<evidence type="ECO:0000313" key="2">
    <source>
        <dbReference type="EMBL" id="BCA27931.1"/>
    </source>
</evidence>
<proteinExistence type="predicted"/>
<evidence type="ECO:0000313" key="3">
    <source>
        <dbReference type="EMBL" id="MWK54872.1"/>
    </source>
</evidence>
<dbReference type="Proteomes" id="UP000501237">
    <property type="component" value="Chromosome"/>
</dbReference>
<dbReference type="EMBL" id="WTFN01000004">
    <property type="protein sequence ID" value="MWK54872.1"/>
    <property type="molecule type" value="Genomic_DNA"/>
</dbReference>
<dbReference type="Proteomes" id="UP000515591">
    <property type="component" value="Chromosome"/>
</dbReference>